<comment type="caution">
    <text evidence="4">The sequence shown here is derived from an EMBL/GenBank/DDBJ whole genome shotgun (WGS) entry which is preliminary data.</text>
</comment>
<dbReference type="GO" id="GO:0016491">
    <property type="term" value="F:oxidoreductase activity"/>
    <property type="evidence" value="ECO:0007669"/>
    <property type="project" value="UniProtKB-KW"/>
</dbReference>
<evidence type="ECO:0000259" key="3">
    <source>
        <dbReference type="Pfam" id="PF22725"/>
    </source>
</evidence>
<evidence type="ECO:0000256" key="2">
    <source>
        <dbReference type="ARBA" id="ARBA00023002"/>
    </source>
</evidence>
<dbReference type="AlphaFoldDB" id="A0A9D1LAM5"/>
<dbReference type="Pfam" id="PF22725">
    <property type="entry name" value="GFO_IDH_MocA_C3"/>
    <property type="match status" value="1"/>
</dbReference>
<evidence type="ECO:0000313" key="5">
    <source>
        <dbReference type="Proteomes" id="UP000824089"/>
    </source>
</evidence>
<reference evidence="4" key="2">
    <citation type="journal article" date="2021" name="PeerJ">
        <title>Extensive microbial diversity within the chicken gut microbiome revealed by metagenomics and culture.</title>
        <authorList>
            <person name="Gilroy R."/>
            <person name="Ravi A."/>
            <person name="Getino M."/>
            <person name="Pursley I."/>
            <person name="Horton D.L."/>
            <person name="Alikhan N.F."/>
            <person name="Baker D."/>
            <person name="Gharbi K."/>
            <person name="Hall N."/>
            <person name="Watson M."/>
            <person name="Adriaenssens E.M."/>
            <person name="Foster-Nyarko E."/>
            <person name="Jarju S."/>
            <person name="Secka A."/>
            <person name="Antonio M."/>
            <person name="Oren A."/>
            <person name="Chaudhuri R.R."/>
            <person name="La Ragione R."/>
            <person name="Hildebrand F."/>
            <person name="Pallen M.J."/>
        </authorList>
    </citation>
    <scope>NUCLEOTIDE SEQUENCE</scope>
    <source>
        <strain evidence="4">CHK195-4489</strain>
    </source>
</reference>
<accession>A0A9D1LAM5</accession>
<organism evidence="4 5">
    <name type="scientific">Candidatus Egerieisoma faecipullorum</name>
    <dbReference type="NCBI Taxonomy" id="2840963"/>
    <lineage>
        <taxon>Bacteria</taxon>
        <taxon>Bacillati</taxon>
        <taxon>Bacillota</taxon>
        <taxon>Clostridia</taxon>
        <taxon>Eubacteriales</taxon>
        <taxon>Clostridiaceae</taxon>
        <taxon>Clostridiaceae incertae sedis</taxon>
        <taxon>Candidatus Egerieisoma</taxon>
    </lineage>
</organism>
<feature type="non-terminal residue" evidence="4">
    <location>
        <position position="1"/>
    </location>
</feature>
<evidence type="ECO:0000313" key="4">
    <source>
        <dbReference type="EMBL" id="HIU29407.1"/>
    </source>
</evidence>
<keyword evidence="2" id="KW-0560">Oxidoreductase</keyword>
<gene>
    <name evidence="4" type="ORF">IAD50_03815</name>
</gene>
<dbReference type="Gene3D" id="3.40.50.720">
    <property type="entry name" value="NAD(P)-binding Rossmann-like Domain"/>
    <property type="match status" value="1"/>
</dbReference>
<reference evidence="4" key="1">
    <citation type="submission" date="2020-10" db="EMBL/GenBank/DDBJ databases">
        <authorList>
            <person name="Gilroy R."/>
        </authorList>
    </citation>
    <scope>NUCLEOTIDE SEQUENCE</scope>
    <source>
        <strain evidence="4">CHK195-4489</strain>
    </source>
</reference>
<dbReference type="PANTHER" id="PTHR43708">
    <property type="entry name" value="CONSERVED EXPRESSED OXIDOREDUCTASE (EUROFUNG)"/>
    <property type="match status" value="1"/>
</dbReference>
<dbReference type="InterPro" id="IPR055170">
    <property type="entry name" value="GFO_IDH_MocA-like_dom"/>
</dbReference>
<dbReference type="PANTHER" id="PTHR43708:SF5">
    <property type="entry name" value="CONSERVED EXPRESSED OXIDOREDUCTASE (EUROFUNG)-RELATED"/>
    <property type="match status" value="1"/>
</dbReference>
<feature type="domain" description="GFO/IDH/MocA-like oxidoreductase" evidence="3">
    <location>
        <begin position="8"/>
        <end position="95"/>
    </location>
</feature>
<dbReference type="Proteomes" id="UP000824089">
    <property type="component" value="Unassembled WGS sequence"/>
</dbReference>
<dbReference type="EMBL" id="DVMM01000075">
    <property type="protein sequence ID" value="HIU29407.1"/>
    <property type="molecule type" value="Genomic_DNA"/>
</dbReference>
<comment type="similarity">
    <text evidence="1">Belongs to the Gfo/Idh/MocA family.</text>
</comment>
<sequence>QGSKRVLAGWRGYKINGGGMVLDWGIHLLDQIMWMIKAPVVEVHADLFQLYSTEVDDNCRLLVNFENGVSALIEVSTNCFINQARWHMQCSDGTVVINGWDCSGKMVKLADDRDLGWTDEIVYTEAGPTRTMAPRPRETTSELPLPEVETHWSDFYRNFIAVIEHRAEPAVKVSESLRVMKVIDLLFQSAEEGHSIRCNL</sequence>
<protein>
    <submittedName>
        <fullName evidence="4">Gfo/Idh/MocA family oxidoreductase</fullName>
    </submittedName>
</protein>
<evidence type="ECO:0000256" key="1">
    <source>
        <dbReference type="ARBA" id="ARBA00010928"/>
    </source>
</evidence>
<dbReference type="InterPro" id="IPR051317">
    <property type="entry name" value="Gfo/Idh/MocA_oxidoreduct"/>
</dbReference>
<proteinExistence type="inferred from homology"/>
<dbReference type="Gene3D" id="3.30.360.10">
    <property type="entry name" value="Dihydrodipicolinate Reductase, domain 2"/>
    <property type="match status" value="1"/>
</dbReference>
<dbReference type="SUPFAM" id="SSF55347">
    <property type="entry name" value="Glyceraldehyde-3-phosphate dehydrogenase-like, C-terminal domain"/>
    <property type="match status" value="1"/>
</dbReference>
<name>A0A9D1LAM5_9CLOT</name>